<dbReference type="EMBL" id="JASTZU010000057">
    <property type="protein sequence ID" value="MDL4842135.1"/>
    <property type="molecule type" value="Genomic_DNA"/>
</dbReference>
<dbReference type="Proteomes" id="UP001235343">
    <property type="component" value="Unassembled WGS sequence"/>
</dbReference>
<proteinExistence type="predicted"/>
<comment type="caution">
    <text evidence="2">The sequence shown here is derived from an EMBL/GenBank/DDBJ whole genome shotgun (WGS) entry which is preliminary data.</text>
</comment>
<keyword evidence="3" id="KW-1185">Reference proteome</keyword>
<feature type="coiled-coil region" evidence="1">
    <location>
        <begin position="66"/>
        <end position="134"/>
    </location>
</feature>
<gene>
    <name evidence="2" type="ORF">QQS35_16985</name>
</gene>
<dbReference type="RefSeq" id="WP_285933418.1">
    <property type="nucleotide sequence ID" value="NZ_JASTZU010000057.1"/>
</dbReference>
<protein>
    <recommendedName>
        <fullName evidence="4">HNH endonuclease</fullName>
    </recommendedName>
</protein>
<evidence type="ECO:0008006" key="4">
    <source>
        <dbReference type="Google" id="ProtNLM"/>
    </source>
</evidence>
<evidence type="ECO:0000256" key="1">
    <source>
        <dbReference type="SAM" id="Coils"/>
    </source>
</evidence>
<evidence type="ECO:0000313" key="3">
    <source>
        <dbReference type="Proteomes" id="UP001235343"/>
    </source>
</evidence>
<name>A0ABT7LAC2_9BACI</name>
<evidence type="ECO:0000313" key="2">
    <source>
        <dbReference type="EMBL" id="MDL4842135.1"/>
    </source>
</evidence>
<organism evidence="2 3">
    <name type="scientific">Aquibacillus rhizosphaerae</name>
    <dbReference type="NCBI Taxonomy" id="3051431"/>
    <lineage>
        <taxon>Bacteria</taxon>
        <taxon>Bacillati</taxon>
        <taxon>Bacillota</taxon>
        <taxon>Bacilli</taxon>
        <taxon>Bacillales</taxon>
        <taxon>Bacillaceae</taxon>
        <taxon>Aquibacillus</taxon>
    </lineage>
</organism>
<keyword evidence="1" id="KW-0175">Coiled coil</keyword>
<dbReference type="CDD" id="cd00085">
    <property type="entry name" value="HNHc"/>
    <property type="match status" value="1"/>
</dbReference>
<dbReference type="InterPro" id="IPR003615">
    <property type="entry name" value="HNH_nuc"/>
</dbReference>
<reference evidence="2 3" key="1">
    <citation type="submission" date="2023-06" db="EMBL/GenBank/DDBJ databases">
        <title>Aquibacillus rhizosphaerae LR5S19.</title>
        <authorList>
            <person name="Sun J.-Q."/>
        </authorList>
    </citation>
    <scope>NUCLEOTIDE SEQUENCE [LARGE SCALE GENOMIC DNA]</scope>
    <source>
        <strain evidence="2 3">LR5S19</strain>
    </source>
</reference>
<accession>A0ABT7LAC2</accession>
<sequence length="449" mass="51103">MLRKISILLIVVVLVTTPYSFNGSYFTKNLVPNRVDANASGDIEILDIEPAVNEFYEYIPEEVQILESIEEQIVNIEENLDTLQEQEIDHELENAVEELKAIDMEQVVANEIQKQSNELTLDNTEEVIEVLEDENLTISEVTESILNDEETTLEEAPEEEINGEIIEDPIANEIESTDIDELNPENALLDTEVTVNIVKTKGDESIVIELGEFVEEVKEQSEPESYSLFQKSTVSASNSGWGYFLAVKNTAVADMNTKSAKFVNMGTFTKAGGVLKPKSYTMKLQNKRKTTSSGSYSTSSTKNVSSAKLGKTYYLESSISKTYFWKAYASFTGTFKDGSKDVDNTASDRFLLNKKGVPYPTYKDKKSKKTMSEPSSTTWTKKYYPESWTTSKRNKYLNWYEGEYGKINRSEYEIHHIRPRVYYGSNSNSNLIPLKKSFHKKVSTWWKNY</sequence>